<evidence type="ECO:0000313" key="2">
    <source>
        <dbReference type="EMBL" id="KAK8059414.1"/>
    </source>
</evidence>
<organism evidence="2 3">
    <name type="scientific">Apiospora saccharicola</name>
    <dbReference type="NCBI Taxonomy" id="335842"/>
    <lineage>
        <taxon>Eukaryota</taxon>
        <taxon>Fungi</taxon>
        <taxon>Dikarya</taxon>
        <taxon>Ascomycota</taxon>
        <taxon>Pezizomycotina</taxon>
        <taxon>Sordariomycetes</taxon>
        <taxon>Xylariomycetidae</taxon>
        <taxon>Amphisphaeriales</taxon>
        <taxon>Apiosporaceae</taxon>
        <taxon>Apiospora</taxon>
    </lineage>
</organism>
<proteinExistence type="predicted"/>
<name>A0ABR1UKG9_9PEZI</name>
<evidence type="ECO:0000313" key="3">
    <source>
        <dbReference type="Proteomes" id="UP001446871"/>
    </source>
</evidence>
<evidence type="ECO:0000256" key="1">
    <source>
        <dbReference type="SAM" id="MobiDB-lite"/>
    </source>
</evidence>
<comment type="caution">
    <text evidence="2">The sequence shown here is derived from an EMBL/GenBank/DDBJ whole genome shotgun (WGS) entry which is preliminary data.</text>
</comment>
<dbReference type="EMBL" id="JAQQWM010000006">
    <property type="protein sequence ID" value="KAK8059414.1"/>
    <property type="molecule type" value="Genomic_DNA"/>
</dbReference>
<protein>
    <submittedName>
        <fullName evidence="2">Uncharacterized protein</fullName>
    </submittedName>
</protein>
<feature type="compositionally biased region" description="Low complexity" evidence="1">
    <location>
        <begin position="1"/>
        <end position="16"/>
    </location>
</feature>
<keyword evidence="3" id="KW-1185">Reference proteome</keyword>
<dbReference type="Proteomes" id="UP001446871">
    <property type="component" value="Unassembled WGS sequence"/>
</dbReference>
<accession>A0ABR1UKG9</accession>
<reference evidence="2 3" key="1">
    <citation type="submission" date="2023-01" db="EMBL/GenBank/DDBJ databases">
        <title>Analysis of 21 Apiospora genomes using comparative genomics revels a genus with tremendous synthesis potential of carbohydrate active enzymes and secondary metabolites.</title>
        <authorList>
            <person name="Sorensen T."/>
        </authorList>
    </citation>
    <scope>NUCLEOTIDE SEQUENCE [LARGE SCALE GENOMIC DNA]</scope>
    <source>
        <strain evidence="2 3">CBS 83171</strain>
    </source>
</reference>
<feature type="region of interest" description="Disordered" evidence="1">
    <location>
        <begin position="1"/>
        <end position="50"/>
    </location>
</feature>
<sequence>MTSSQQPQSPSPKYQPWTKWFQPEKDADKVPNGPHKAVEVHDDAQNGNGPVDITATEFELHSPLAEYLIFID</sequence>
<gene>
    <name evidence="2" type="ORF">PG996_009344</name>
</gene>